<name>A0AAE3YDR1_9FLAO</name>
<feature type="signal peptide" evidence="1">
    <location>
        <begin position="1"/>
        <end position="21"/>
    </location>
</feature>
<evidence type="ECO:0000256" key="1">
    <source>
        <dbReference type="SAM" id="SignalP"/>
    </source>
</evidence>
<protein>
    <recommendedName>
        <fullName evidence="4">Lipoprotein</fullName>
    </recommendedName>
</protein>
<comment type="caution">
    <text evidence="2">The sequence shown here is derived from an EMBL/GenBank/DDBJ whole genome shotgun (WGS) entry which is preliminary data.</text>
</comment>
<dbReference type="EMBL" id="JAVDQY010000004">
    <property type="protein sequence ID" value="MDR6528306.1"/>
    <property type="molecule type" value="Genomic_DNA"/>
</dbReference>
<evidence type="ECO:0000313" key="2">
    <source>
        <dbReference type="EMBL" id="MDR6528306.1"/>
    </source>
</evidence>
<feature type="chain" id="PRO_5042291820" description="Lipoprotein" evidence="1">
    <location>
        <begin position="22"/>
        <end position="335"/>
    </location>
</feature>
<evidence type="ECO:0008006" key="4">
    <source>
        <dbReference type="Google" id="ProtNLM"/>
    </source>
</evidence>
<dbReference type="RefSeq" id="WP_309947571.1">
    <property type="nucleotide sequence ID" value="NZ_JAVDQY010000004.1"/>
</dbReference>
<dbReference type="Proteomes" id="UP001184861">
    <property type="component" value="Unassembled WGS sequence"/>
</dbReference>
<proteinExistence type="predicted"/>
<evidence type="ECO:0000313" key="3">
    <source>
        <dbReference type="Proteomes" id="UP001184861"/>
    </source>
</evidence>
<keyword evidence="1" id="KW-0732">Signal</keyword>
<reference evidence="2" key="1">
    <citation type="submission" date="2023-07" db="EMBL/GenBank/DDBJ databases">
        <title>Sorghum-associated microbial communities from plants grown in Nebraska, USA.</title>
        <authorList>
            <person name="Schachtman D."/>
        </authorList>
    </citation>
    <scope>NUCLEOTIDE SEQUENCE</scope>
    <source>
        <strain evidence="2">DS2360</strain>
    </source>
</reference>
<gene>
    <name evidence="2" type="ORF">J2787_003725</name>
</gene>
<sequence length="335" mass="39408">MKINFLFLHLLLFLCILSCNGQEKSVTLIPAKEDKIKPSLTDNFNKTSNLYFDSEKKLSFSSTLIKELGKFTVYYIPRSKEEIIDYQNFEKNHDIIPLRDEENSLNYFSDADQKKIDKILREKIKSEKGFQIIGTFIPKNFINIENDNEYNISFPYSQKYYQKENGKWKYLFEKKITNAEEEISNNSKNALLSFTIAQKETSDPNVKYSVNGNWQVDCKKGAGSLSIDGNEASLTVLYNQIYIDMKELKRYDFEKGIAYTLKEVPEDIGNIGRGLNWKEYVNNEPIAYLKIIDENTMFFYWYGFYNKTTKQREFKETNFQQESKTKEIILKRCSP</sequence>
<dbReference type="AlphaFoldDB" id="A0AAE3YDR1"/>
<organism evidence="2 3">
    <name type="scientific">Chryseobacterium rhizosphaerae</name>
    <dbReference type="NCBI Taxonomy" id="395937"/>
    <lineage>
        <taxon>Bacteria</taxon>
        <taxon>Pseudomonadati</taxon>
        <taxon>Bacteroidota</taxon>
        <taxon>Flavobacteriia</taxon>
        <taxon>Flavobacteriales</taxon>
        <taxon>Weeksellaceae</taxon>
        <taxon>Chryseobacterium group</taxon>
        <taxon>Chryseobacterium</taxon>
    </lineage>
</organism>
<accession>A0AAE3YDR1</accession>